<organism evidence="5 6">
    <name type="scientific">Anoxybacillus flavithermus (strain DSM 21510 / WK1)</name>
    <dbReference type="NCBI Taxonomy" id="491915"/>
    <lineage>
        <taxon>Bacteria</taxon>
        <taxon>Bacillati</taxon>
        <taxon>Bacillota</taxon>
        <taxon>Bacilli</taxon>
        <taxon>Bacillales</taxon>
        <taxon>Anoxybacillaceae</taxon>
        <taxon>Anoxybacillus</taxon>
    </lineage>
</organism>
<dbReference type="GO" id="GO:0008171">
    <property type="term" value="F:O-methyltransferase activity"/>
    <property type="evidence" value="ECO:0007669"/>
    <property type="project" value="InterPro"/>
</dbReference>
<evidence type="ECO:0000313" key="5">
    <source>
        <dbReference type="EMBL" id="ACJ33128.1"/>
    </source>
</evidence>
<protein>
    <recommendedName>
        <fullName evidence="4">tRNA 5-hydroxyuridine methyltransferase</fullName>
        <ecNumber evidence="4">2.1.1.-</ecNumber>
    </recommendedName>
    <alternativeName>
        <fullName evidence="4">ho5U methyltransferase</fullName>
    </alternativeName>
</protein>
<dbReference type="EMBL" id="CP000922">
    <property type="protein sequence ID" value="ACJ33128.1"/>
    <property type="molecule type" value="Genomic_DNA"/>
</dbReference>
<dbReference type="Proteomes" id="UP000000742">
    <property type="component" value="Chromosome"/>
</dbReference>
<evidence type="ECO:0000256" key="3">
    <source>
        <dbReference type="ARBA" id="ARBA00022691"/>
    </source>
</evidence>
<keyword evidence="4" id="KW-0479">Metal-binding</keyword>
<dbReference type="InterPro" id="IPR029063">
    <property type="entry name" value="SAM-dependent_MTases_sf"/>
</dbReference>
<dbReference type="Pfam" id="PF01596">
    <property type="entry name" value="Methyltransf_3"/>
    <property type="match status" value="1"/>
</dbReference>
<feature type="binding site" evidence="4">
    <location>
        <position position="47"/>
    </location>
    <ligand>
        <name>S-adenosyl-L-methionine</name>
        <dbReference type="ChEBI" id="CHEBI:59789"/>
    </ligand>
</feature>
<reference evidence="5 6" key="1">
    <citation type="journal article" date="2008" name="Genome Biol.">
        <title>Encapsulated in silica: genome, proteome and physiology of the thermophilic bacterium Anoxybacillus flavithermus WK1.</title>
        <authorList>
            <person name="Saw J.H."/>
            <person name="Mountain B.W."/>
            <person name="Feng L."/>
            <person name="Omelchenko M.V."/>
            <person name="Hou S."/>
            <person name="Saito J.A."/>
            <person name="Stott M.B."/>
            <person name="Li D."/>
            <person name="Zhao G."/>
            <person name="Wu J."/>
            <person name="Galperin M.Y."/>
            <person name="Koonin E.V."/>
            <person name="Makarova K.S."/>
            <person name="Wolf Y.I."/>
            <person name="Rigden D.J."/>
            <person name="Dunfield P.F."/>
            <person name="Wang L."/>
            <person name="Alam M."/>
        </authorList>
    </citation>
    <scope>NUCLEOTIDE SEQUENCE [LARGE SCALE GENOMIC DNA]</scope>
    <source>
        <strain evidence="6">DSM 21510 / WK1</strain>
    </source>
</reference>
<comment type="function">
    <text evidence="4">Catalyzes the methylation of 5-hydroxyuridine (ho5U) to form 5-methoxyuridine (mo5U) at position 34 in tRNAs.</text>
</comment>
<feature type="binding site" evidence="4">
    <location>
        <begin position="122"/>
        <end position="123"/>
    </location>
    <ligand>
        <name>S-adenosyl-L-methionine</name>
        <dbReference type="ChEBI" id="CHEBI:59789"/>
    </ligand>
</feature>
<dbReference type="HAMAP" id="MF_02217">
    <property type="entry name" value="TrmR_methyltr"/>
    <property type="match status" value="1"/>
</dbReference>
<dbReference type="AlphaFoldDB" id="B7GIT7"/>
<dbReference type="GO" id="GO:0008757">
    <property type="term" value="F:S-adenosylmethionine-dependent methyltransferase activity"/>
    <property type="evidence" value="ECO:0007669"/>
    <property type="project" value="TreeGrafter"/>
</dbReference>
<feature type="binding site" evidence="4">
    <location>
        <position position="77"/>
    </location>
    <ligand>
        <name>S-adenosyl-L-methionine</name>
        <dbReference type="ChEBI" id="CHEBI:59789"/>
    </ligand>
</feature>
<dbReference type="PANTHER" id="PTHR10509">
    <property type="entry name" value="O-METHYLTRANSFERASE-RELATED"/>
    <property type="match status" value="1"/>
</dbReference>
<keyword evidence="1 4" id="KW-0489">Methyltransferase</keyword>
<dbReference type="PANTHER" id="PTHR10509:SF14">
    <property type="entry name" value="CAFFEOYL-COA O-METHYLTRANSFERASE 3-RELATED"/>
    <property type="match status" value="1"/>
</dbReference>
<dbReference type="CDD" id="cd02440">
    <property type="entry name" value="AdoMet_MTases"/>
    <property type="match status" value="1"/>
</dbReference>
<keyword evidence="4" id="KW-0819">tRNA processing</keyword>
<dbReference type="STRING" id="491915.Aflv_0749"/>
<dbReference type="PROSITE" id="PS51682">
    <property type="entry name" value="SAM_OMT_I"/>
    <property type="match status" value="1"/>
</dbReference>
<feature type="binding site" evidence="4">
    <location>
        <position position="94"/>
    </location>
    <ligand>
        <name>S-adenosyl-L-methionine</name>
        <dbReference type="ChEBI" id="CHEBI:59789"/>
    </ligand>
</feature>
<comment type="catalytic activity">
    <reaction evidence="4">
        <text>5-hydroxyuridine(34) in tRNA + S-adenosyl-L-methionine = 5-methoxyuridine(34) in tRNA + S-adenosyl-L-homocysteine + H(+)</text>
        <dbReference type="Rhea" id="RHEA:60524"/>
        <dbReference type="Rhea" id="RHEA-COMP:13381"/>
        <dbReference type="Rhea" id="RHEA-COMP:15591"/>
        <dbReference type="ChEBI" id="CHEBI:15378"/>
        <dbReference type="ChEBI" id="CHEBI:57856"/>
        <dbReference type="ChEBI" id="CHEBI:59789"/>
        <dbReference type="ChEBI" id="CHEBI:136877"/>
        <dbReference type="ChEBI" id="CHEBI:143860"/>
    </reaction>
</comment>
<dbReference type="InterPro" id="IPR050362">
    <property type="entry name" value="Cation-dep_OMT"/>
</dbReference>
<feature type="binding site" evidence="4">
    <location>
        <position position="169"/>
    </location>
    <ligand>
        <name>Mg(2+)</name>
        <dbReference type="ChEBI" id="CHEBI:18420"/>
    </ligand>
</feature>
<gene>
    <name evidence="4" type="primary">trmR</name>
    <name evidence="5" type="ordered locus">Aflv_0749</name>
</gene>
<evidence type="ECO:0000256" key="2">
    <source>
        <dbReference type="ARBA" id="ARBA00022679"/>
    </source>
</evidence>
<comment type="subunit">
    <text evidence="4">Homodimer.</text>
</comment>
<name>B7GIT7_ANOFW</name>
<dbReference type="InterPro" id="IPR002935">
    <property type="entry name" value="SAM_O-MeTrfase"/>
</dbReference>
<dbReference type="EC" id="2.1.1.-" evidence="4"/>
<feature type="binding site" evidence="4">
    <location>
        <position position="168"/>
    </location>
    <ligand>
        <name>Mg(2+)</name>
        <dbReference type="ChEBI" id="CHEBI:18420"/>
    </ligand>
</feature>
<feature type="binding site" evidence="4">
    <location>
        <position position="142"/>
    </location>
    <ligand>
        <name>Mg(2+)</name>
        <dbReference type="ChEBI" id="CHEBI:18420"/>
    </ligand>
</feature>
<feature type="binding site" evidence="4">
    <location>
        <position position="142"/>
    </location>
    <ligand>
        <name>S-adenosyl-L-methionine</name>
        <dbReference type="ChEBI" id="CHEBI:59789"/>
    </ligand>
</feature>
<dbReference type="KEGG" id="afl:Aflv_0749"/>
<dbReference type="GO" id="GO:0016300">
    <property type="term" value="F:tRNA (uridine) methyltransferase activity"/>
    <property type="evidence" value="ECO:0007669"/>
    <property type="project" value="UniProtKB-UniRule"/>
</dbReference>
<dbReference type="SUPFAM" id="SSF53335">
    <property type="entry name" value="S-adenosyl-L-methionine-dependent methyltransferases"/>
    <property type="match status" value="1"/>
</dbReference>
<sequence>MNSCFCEEDSSLVNEEMIHYLERLLPKKEEAIVAMEQYAHEHHVPIMDALGIETMLHILKLVQPTRILEIGTAIGYSAIRMAKALPNAHIVTIERDEKRYKQALVYAEQTNTKAQMTLLFGDALHISDEVKKHAPFDVLFIDAAKGQYRRFFELYEPLLSERGIIITDNVLFKGLVATNEPIEQKRIRQLIKKIQAYNEWLMAHPRYETVIIPIGDGMAISRKRGE</sequence>
<keyword evidence="3 4" id="KW-0949">S-adenosyl-L-methionine</keyword>
<dbReference type="eggNOG" id="COG4122">
    <property type="taxonomic scope" value="Bacteria"/>
</dbReference>
<accession>B7GIT7</accession>
<dbReference type="GO" id="GO:0030488">
    <property type="term" value="P:tRNA methylation"/>
    <property type="evidence" value="ECO:0007669"/>
    <property type="project" value="UniProtKB-UniRule"/>
</dbReference>
<dbReference type="GO" id="GO:0000287">
    <property type="term" value="F:magnesium ion binding"/>
    <property type="evidence" value="ECO:0007669"/>
    <property type="project" value="UniProtKB-UniRule"/>
</dbReference>
<evidence type="ECO:0000256" key="1">
    <source>
        <dbReference type="ARBA" id="ARBA00022603"/>
    </source>
</evidence>
<keyword evidence="2 4" id="KW-0808">Transferase</keyword>
<dbReference type="InterPro" id="IPR043675">
    <property type="entry name" value="TrmR_methyltr"/>
</dbReference>
<dbReference type="Gene3D" id="3.40.50.150">
    <property type="entry name" value="Vaccinia Virus protein VP39"/>
    <property type="match status" value="1"/>
</dbReference>
<comment type="similarity">
    <text evidence="4">Belongs to the class I-like SAM-binding methyltransferase superfamily. Cation-dependent O-methyltransferase family.</text>
</comment>
<proteinExistence type="inferred from homology"/>
<evidence type="ECO:0000313" key="6">
    <source>
        <dbReference type="Proteomes" id="UP000000742"/>
    </source>
</evidence>
<keyword evidence="4" id="KW-0460">Magnesium</keyword>
<evidence type="ECO:0000256" key="4">
    <source>
        <dbReference type="HAMAP-Rule" id="MF_02217"/>
    </source>
</evidence>
<dbReference type="HOGENOM" id="CLU_067676_4_0_9"/>